<keyword evidence="7" id="KW-1185">Reference proteome</keyword>
<evidence type="ECO:0000256" key="4">
    <source>
        <dbReference type="ARBA" id="ARBA00023235"/>
    </source>
</evidence>
<dbReference type="OrthoDB" id="9775794at2"/>
<dbReference type="RefSeq" id="WP_091569984.1">
    <property type="nucleotide sequence ID" value="NZ_FMZA01000010.1"/>
</dbReference>
<dbReference type="Gene3D" id="1.10.12.10">
    <property type="entry name" value="Lyase 2-enoyl-coa Hydratase, Chain A, domain 2"/>
    <property type="match status" value="1"/>
</dbReference>
<comment type="similarity">
    <text evidence="2 5">Belongs to the enoyl-CoA hydratase/isomerase family.</text>
</comment>
<dbReference type="InterPro" id="IPR029045">
    <property type="entry name" value="ClpP/crotonase-like_dom_sf"/>
</dbReference>
<organism evidence="6 7">
    <name type="scientific">Melghirimyces thermohalophilus</name>
    <dbReference type="NCBI Taxonomy" id="1236220"/>
    <lineage>
        <taxon>Bacteria</taxon>
        <taxon>Bacillati</taxon>
        <taxon>Bacillota</taxon>
        <taxon>Bacilli</taxon>
        <taxon>Bacillales</taxon>
        <taxon>Thermoactinomycetaceae</taxon>
        <taxon>Melghirimyces</taxon>
    </lineage>
</organism>
<keyword evidence="4 6" id="KW-0413">Isomerase</keyword>
<evidence type="ECO:0000256" key="5">
    <source>
        <dbReference type="RuleBase" id="RU003707"/>
    </source>
</evidence>
<dbReference type="InterPro" id="IPR001753">
    <property type="entry name" value="Enoyl-CoA_hydra/iso"/>
</dbReference>
<accession>A0A1G6MQ43</accession>
<evidence type="ECO:0000313" key="6">
    <source>
        <dbReference type="EMBL" id="SDC57591.1"/>
    </source>
</evidence>
<dbReference type="STRING" id="1236220.SAMN04488112_110103"/>
<dbReference type="PANTHER" id="PTHR43684:SF1">
    <property type="entry name" value="ENOYL-COA DELTA ISOMERASE 2"/>
    <property type="match status" value="1"/>
</dbReference>
<keyword evidence="3" id="KW-0576">Peroxisome</keyword>
<dbReference type="InterPro" id="IPR018376">
    <property type="entry name" value="Enoyl-CoA_hyd/isom_CS"/>
</dbReference>
<dbReference type="GO" id="GO:0004165">
    <property type="term" value="F:delta(3)-delta(2)-enoyl-CoA isomerase activity"/>
    <property type="evidence" value="ECO:0007669"/>
    <property type="project" value="UniProtKB-ARBA"/>
</dbReference>
<dbReference type="Pfam" id="PF00378">
    <property type="entry name" value="ECH_1"/>
    <property type="match status" value="1"/>
</dbReference>
<evidence type="ECO:0000256" key="2">
    <source>
        <dbReference type="ARBA" id="ARBA00005254"/>
    </source>
</evidence>
<dbReference type="PANTHER" id="PTHR43684">
    <property type="match status" value="1"/>
</dbReference>
<dbReference type="InterPro" id="IPR051053">
    <property type="entry name" value="ECH/Chromodomain_protein"/>
</dbReference>
<sequence>MYETILYEKKEGVAAITLNRPKSLNAYNMQMHQELTRAIHDAAEDDQVRCIVLKGSGRGFSAGADLSVFKGTESPDYGAFLRDTYNPLLMRMAEVEKPIVAALHGPAFGAGLSLALACDFRIAADNATLCMAFINIGLVPDAGASFFLPRIVGYSQALEMAMLGETYTADQAKSMGMINRVVPAAELESATKEFARRLAQAPTRALSGIKRNFLKSFEKDLPALLEAEAREQSACGRSVDHSEGVTAFFQKRTPTFTGR</sequence>
<gene>
    <name evidence="6" type="ORF">SAMN04488112_110103</name>
</gene>
<dbReference type="PROSITE" id="PS00166">
    <property type="entry name" value="ENOYL_COA_HYDRATASE"/>
    <property type="match status" value="1"/>
</dbReference>
<comment type="subcellular location">
    <subcellularLocation>
        <location evidence="1">Peroxisome</location>
    </subcellularLocation>
</comment>
<proteinExistence type="inferred from homology"/>
<protein>
    <submittedName>
        <fullName evidence="6">2-(1,2-epoxy-1,2-dihydrophenyl)acetyl-CoA isomerase</fullName>
    </submittedName>
</protein>
<dbReference type="EMBL" id="FMZA01000010">
    <property type="protein sequence ID" value="SDC57591.1"/>
    <property type="molecule type" value="Genomic_DNA"/>
</dbReference>
<reference evidence="6 7" key="1">
    <citation type="submission" date="2016-10" db="EMBL/GenBank/DDBJ databases">
        <authorList>
            <person name="de Groot N.N."/>
        </authorList>
    </citation>
    <scope>NUCLEOTIDE SEQUENCE [LARGE SCALE GENOMIC DNA]</scope>
    <source>
        <strain evidence="6 7">DSM 45514</strain>
    </source>
</reference>
<evidence type="ECO:0000313" key="7">
    <source>
        <dbReference type="Proteomes" id="UP000199387"/>
    </source>
</evidence>
<dbReference type="Gene3D" id="3.90.226.10">
    <property type="entry name" value="2-enoyl-CoA Hydratase, Chain A, domain 1"/>
    <property type="match status" value="1"/>
</dbReference>
<evidence type="ECO:0000256" key="1">
    <source>
        <dbReference type="ARBA" id="ARBA00004275"/>
    </source>
</evidence>
<evidence type="ECO:0000256" key="3">
    <source>
        <dbReference type="ARBA" id="ARBA00023140"/>
    </source>
</evidence>
<dbReference type="InterPro" id="IPR014748">
    <property type="entry name" value="Enoyl-CoA_hydra_C"/>
</dbReference>
<dbReference type="Proteomes" id="UP000199387">
    <property type="component" value="Unassembled WGS sequence"/>
</dbReference>
<dbReference type="SUPFAM" id="SSF52096">
    <property type="entry name" value="ClpP/crotonase"/>
    <property type="match status" value="1"/>
</dbReference>
<dbReference type="AlphaFoldDB" id="A0A1G6MQ43"/>
<name>A0A1G6MQ43_9BACL</name>
<dbReference type="CDD" id="cd06558">
    <property type="entry name" value="crotonase-like"/>
    <property type="match status" value="1"/>
</dbReference>